<keyword evidence="4" id="KW-0472">Membrane</keyword>
<dbReference type="EMBL" id="WKMX01000016">
    <property type="protein sequence ID" value="MRZ07806.1"/>
    <property type="molecule type" value="Genomic_DNA"/>
</dbReference>
<evidence type="ECO:0000256" key="1">
    <source>
        <dbReference type="ARBA" id="ARBA00004442"/>
    </source>
</evidence>
<accession>A0A174WGN6</accession>
<evidence type="ECO:0000256" key="6">
    <source>
        <dbReference type="SAM" id="SignalP"/>
    </source>
</evidence>
<dbReference type="EMBL" id="CZBM01000012">
    <property type="protein sequence ID" value="CUQ43658.1"/>
    <property type="molecule type" value="Genomic_DNA"/>
</dbReference>
<evidence type="ECO:0000313" key="12">
    <source>
        <dbReference type="EMBL" id="QJE29713.1"/>
    </source>
</evidence>
<dbReference type="InterPro" id="IPR033985">
    <property type="entry name" value="SusD-like_N"/>
</dbReference>
<evidence type="ECO:0000313" key="14">
    <source>
        <dbReference type="Proteomes" id="UP000450599"/>
    </source>
</evidence>
<dbReference type="Proteomes" id="UP000501982">
    <property type="component" value="Chromosome"/>
</dbReference>
<comment type="similarity">
    <text evidence="2">Belongs to the SusD family.</text>
</comment>
<feature type="chain" id="PRO_5036302401" evidence="6">
    <location>
        <begin position="26"/>
        <end position="507"/>
    </location>
</feature>
<keyword evidence="5" id="KW-0998">Cell outer membrane</keyword>
<evidence type="ECO:0000313" key="10">
    <source>
        <dbReference type="EMBL" id="MRY85693.1"/>
    </source>
</evidence>
<dbReference type="Pfam" id="PF07980">
    <property type="entry name" value="SusD_RagB"/>
    <property type="match status" value="1"/>
</dbReference>
<dbReference type="Pfam" id="PF14322">
    <property type="entry name" value="SusD-like_3"/>
    <property type="match status" value="1"/>
</dbReference>
<dbReference type="Proteomes" id="UP000095332">
    <property type="component" value="Unassembled WGS sequence"/>
</dbReference>
<organism evidence="9 13">
    <name type="scientific">Parabacteroides distasonis</name>
    <dbReference type="NCBI Taxonomy" id="823"/>
    <lineage>
        <taxon>Bacteria</taxon>
        <taxon>Pseudomonadati</taxon>
        <taxon>Bacteroidota</taxon>
        <taxon>Bacteroidia</taxon>
        <taxon>Bacteroidales</taxon>
        <taxon>Tannerellaceae</taxon>
        <taxon>Parabacteroides</taxon>
    </lineage>
</organism>
<keyword evidence="3 6" id="KW-0732">Signal</keyword>
<evidence type="ECO:0000259" key="7">
    <source>
        <dbReference type="Pfam" id="PF07980"/>
    </source>
</evidence>
<evidence type="ECO:0000256" key="5">
    <source>
        <dbReference type="ARBA" id="ARBA00023237"/>
    </source>
</evidence>
<evidence type="ECO:0000313" key="13">
    <source>
        <dbReference type="Proteomes" id="UP000095332"/>
    </source>
</evidence>
<gene>
    <name evidence="9" type="ORF">ERS852560_02887</name>
    <name evidence="11" type="ORF">GKD54_16660</name>
    <name evidence="10" type="ORF">GKD58_15760</name>
    <name evidence="12" type="ORF">HHO38_16040</name>
</gene>
<comment type="subcellular location">
    <subcellularLocation>
        <location evidence="1">Cell outer membrane</location>
    </subcellularLocation>
</comment>
<feature type="domain" description="SusD-like N-terminal" evidence="8">
    <location>
        <begin position="108"/>
        <end position="225"/>
    </location>
</feature>
<dbReference type="RefSeq" id="WP_008773217.1">
    <property type="nucleotide sequence ID" value="NZ_CP051672.1"/>
</dbReference>
<reference evidence="9 13" key="1">
    <citation type="submission" date="2015-09" db="EMBL/GenBank/DDBJ databases">
        <authorList>
            <consortium name="Pathogen Informatics"/>
        </authorList>
    </citation>
    <scope>NUCLEOTIDE SEQUENCE [LARGE SCALE GENOMIC DNA]</scope>
    <source>
        <strain evidence="9 13">2789STDY5834948</strain>
    </source>
</reference>
<evidence type="ECO:0000313" key="9">
    <source>
        <dbReference type="EMBL" id="CUQ43658.1"/>
    </source>
</evidence>
<name>A0A174WGN6_PARDI</name>
<dbReference type="Proteomes" id="UP000471216">
    <property type="component" value="Unassembled WGS sequence"/>
</dbReference>
<sequence>MIRKHSIQYILLALLAGNLAFTSCSDSMVEEKLFSQIGDGNLSDIEGARLLTNGIYGYVQYFSYFGGNNWLMNVSSYSDEFFCNWGGTPETGWGGAQNFLNMDAGHAMSETNWNSVYSLITQCNEVITKYRESTEPEIIQYVAEARFWRAFSYDKLYHLFGTVPLVTGSQDIKNGIARASQEEMESFIETELADVEKVLPETYSSTDYGRPTSWAVKATLARYYLNKKDWKKASIYAKEIIDKGGFNLVDYQDIFSKNQNDEVILAINHIAEANHGNKYVALVLEASIRDALGITGVSASNGYGMAVPFFRTFDPDDKRITPYNPATGKGIAVSGIVYKSDGTPVYGTPEEPKSVEEQLSRVLTFKWEVQTNIPLGEDASLNVPALRLGEVMLTYAEAENELGHLEEAKTYVDKIRSRAGLENLPANLNMASMRDAILDERGWELYHEGYRREDLVRHGKLLEKVNEKYHYYFGKDMPWKNNNDRILQPIPTNALLLNPLLKQNPGY</sequence>
<feature type="domain" description="RagB/SusD" evidence="7">
    <location>
        <begin position="376"/>
        <end position="507"/>
    </location>
</feature>
<dbReference type="InterPro" id="IPR012944">
    <property type="entry name" value="SusD_RagB_dom"/>
</dbReference>
<evidence type="ECO:0000256" key="2">
    <source>
        <dbReference type="ARBA" id="ARBA00006275"/>
    </source>
</evidence>
<reference evidence="12 16" key="3">
    <citation type="submission" date="2020-04" db="EMBL/GenBank/DDBJ databases">
        <title>Complete Genomes and Methylome analysis of CBBP consortium that reverse antibiotic-induced susceptibility to vancomycin-resistant Enterococcus faecium infection.</title>
        <authorList>
            <person name="Fomenkov A."/>
            <person name="Zhang Z."/>
            <person name="Pamer E."/>
            <person name="Roberts R.J."/>
        </authorList>
    </citation>
    <scope>NUCLEOTIDE SEQUENCE [LARGE SCALE GENOMIC DNA]</scope>
    <source>
        <strain evidence="16">CBBP</strain>
        <strain evidence="12">CBBP-1</strain>
    </source>
</reference>
<evidence type="ECO:0000259" key="8">
    <source>
        <dbReference type="Pfam" id="PF14322"/>
    </source>
</evidence>
<dbReference type="EMBL" id="CP051672">
    <property type="protein sequence ID" value="QJE29713.1"/>
    <property type="molecule type" value="Genomic_DNA"/>
</dbReference>
<reference evidence="14 15" key="2">
    <citation type="journal article" date="2019" name="Nat. Med.">
        <title>A library of human gut bacterial isolates paired with longitudinal multiomics data enables mechanistic microbiome research.</title>
        <authorList>
            <person name="Poyet M."/>
            <person name="Groussin M."/>
            <person name="Gibbons S.M."/>
            <person name="Avila-Pacheco J."/>
            <person name="Jiang X."/>
            <person name="Kearney S.M."/>
            <person name="Perrotta A.R."/>
            <person name="Berdy B."/>
            <person name="Zhao S."/>
            <person name="Lieberman T.D."/>
            <person name="Swanson P.K."/>
            <person name="Smith M."/>
            <person name="Roesemann S."/>
            <person name="Alexander J.E."/>
            <person name="Rich S.A."/>
            <person name="Livny J."/>
            <person name="Vlamakis H."/>
            <person name="Clish C."/>
            <person name="Bullock K."/>
            <person name="Deik A."/>
            <person name="Scott J."/>
            <person name="Pierce K.A."/>
            <person name="Xavier R.J."/>
            <person name="Alm E.J."/>
        </authorList>
    </citation>
    <scope>NUCLEOTIDE SEQUENCE [LARGE SCALE GENOMIC DNA]</scope>
    <source>
        <strain evidence="11 15">BIOML-A10</strain>
        <strain evidence="10 14">BIOML-A11</strain>
    </source>
</reference>
<dbReference type="PROSITE" id="PS51257">
    <property type="entry name" value="PROKAR_LIPOPROTEIN"/>
    <property type="match status" value="1"/>
</dbReference>
<dbReference type="GO" id="GO:0009279">
    <property type="term" value="C:cell outer membrane"/>
    <property type="evidence" value="ECO:0007669"/>
    <property type="project" value="UniProtKB-SubCell"/>
</dbReference>
<dbReference type="AlphaFoldDB" id="A0A174WGN6"/>
<proteinExistence type="inferred from homology"/>
<protein>
    <submittedName>
        <fullName evidence="9 10">SusD family</fullName>
    </submittedName>
</protein>
<feature type="signal peptide" evidence="6">
    <location>
        <begin position="1"/>
        <end position="25"/>
    </location>
</feature>
<dbReference type="SUPFAM" id="SSF48452">
    <property type="entry name" value="TPR-like"/>
    <property type="match status" value="1"/>
</dbReference>
<dbReference type="Proteomes" id="UP000450599">
    <property type="component" value="Unassembled WGS sequence"/>
</dbReference>
<evidence type="ECO:0000313" key="11">
    <source>
        <dbReference type="EMBL" id="MRZ07806.1"/>
    </source>
</evidence>
<evidence type="ECO:0000256" key="4">
    <source>
        <dbReference type="ARBA" id="ARBA00023136"/>
    </source>
</evidence>
<dbReference type="InterPro" id="IPR011990">
    <property type="entry name" value="TPR-like_helical_dom_sf"/>
</dbReference>
<evidence type="ECO:0000313" key="15">
    <source>
        <dbReference type="Proteomes" id="UP000471216"/>
    </source>
</evidence>
<dbReference type="EMBL" id="WKMW01000016">
    <property type="protein sequence ID" value="MRY85693.1"/>
    <property type="molecule type" value="Genomic_DNA"/>
</dbReference>
<evidence type="ECO:0000313" key="16">
    <source>
        <dbReference type="Proteomes" id="UP000501982"/>
    </source>
</evidence>
<dbReference type="Gene3D" id="1.25.40.390">
    <property type="match status" value="1"/>
</dbReference>
<evidence type="ECO:0000256" key="3">
    <source>
        <dbReference type="ARBA" id="ARBA00022729"/>
    </source>
</evidence>